<evidence type="ECO:0000259" key="2">
    <source>
        <dbReference type="Pfam" id="PF13702"/>
    </source>
</evidence>
<dbReference type="SUPFAM" id="SSF53955">
    <property type="entry name" value="Lysozyme-like"/>
    <property type="match status" value="1"/>
</dbReference>
<dbReference type="EMBL" id="CABHNW010000156">
    <property type="protein sequence ID" value="VUX40450.1"/>
    <property type="molecule type" value="Genomic_DNA"/>
</dbReference>
<reference evidence="3 4" key="1">
    <citation type="submission" date="2019-07" db="EMBL/GenBank/DDBJ databases">
        <authorList>
            <person name="Hibberd C M."/>
            <person name="Gehrig L. J."/>
            <person name="Chang H.-W."/>
            <person name="Venkatesh S."/>
        </authorList>
    </citation>
    <scope>NUCLEOTIDE SEQUENCE [LARGE SCALE GENOMIC DNA]</scope>
    <source>
        <strain evidence="3">Blautia_luti_SSTS_Bg7063</strain>
    </source>
</reference>
<protein>
    <recommendedName>
        <fullName evidence="2">CwlT-like lysozyme domain-containing protein</fullName>
    </recommendedName>
</protein>
<evidence type="ECO:0000313" key="3">
    <source>
        <dbReference type="EMBL" id="VUX40450.1"/>
    </source>
</evidence>
<feature type="transmembrane region" description="Helical" evidence="1">
    <location>
        <begin position="20"/>
        <end position="47"/>
    </location>
</feature>
<dbReference type="Pfam" id="PF13702">
    <property type="entry name" value="Lysozyme_like"/>
    <property type="match status" value="1"/>
</dbReference>
<dbReference type="Gene3D" id="1.10.530.10">
    <property type="match status" value="1"/>
</dbReference>
<keyword evidence="4" id="KW-1185">Reference proteome</keyword>
<evidence type="ECO:0000313" key="4">
    <source>
        <dbReference type="Proteomes" id="UP000408482"/>
    </source>
</evidence>
<evidence type="ECO:0000256" key="1">
    <source>
        <dbReference type="SAM" id="Phobius"/>
    </source>
</evidence>
<dbReference type="CDD" id="cd16891">
    <property type="entry name" value="CwlT-like"/>
    <property type="match status" value="1"/>
</dbReference>
<dbReference type="AlphaFoldDB" id="A0A564W716"/>
<dbReference type="Proteomes" id="UP000408482">
    <property type="component" value="Unassembled WGS sequence"/>
</dbReference>
<gene>
    <name evidence="3" type="ORF">RSSSTS7063_01053</name>
</gene>
<keyword evidence="1" id="KW-0812">Transmembrane</keyword>
<keyword evidence="1" id="KW-0472">Membrane</keyword>
<organism evidence="3 4">
    <name type="scientific">Blautia luti</name>
    <dbReference type="NCBI Taxonomy" id="89014"/>
    <lineage>
        <taxon>Bacteria</taxon>
        <taxon>Bacillati</taxon>
        <taxon>Bacillota</taxon>
        <taxon>Clostridia</taxon>
        <taxon>Lachnospirales</taxon>
        <taxon>Lachnospiraceae</taxon>
        <taxon>Blautia</taxon>
    </lineage>
</organism>
<sequence length="279" mass="30343">MVKATALAIKAIIDGTKALIAAIAAGGWIAVLIIVIVVLLGCAVSIFGGGGNSNAYTPVSAEVEAYDPLIQQYARQYGIPEYVEFIKTVMMQESGGRGNDQMQASECGYNTRYPNSPNGITNPEYSINVRSQNLADCLNAAGAENPIDMEHIKLSLQGYNYGNGYISWAKTNYDGYSYANAVEFSAMQAEHLGWDGYSDTQYVSHVLRYYPYGRAFTSDGNQVIVEVALTQLGNQDGEPYWSWYGFVWSGAPASCRGAPINAVILRTALSRNYLSVRTV</sequence>
<name>A0A564W716_9FIRM</name>
<accession>A0A564W716</accession>
<dbReference type="InterPro" id="IPR047194">
    <property type="entry name" value="CwlT-like_lysozyme"/>
</dbReference>
<proteinExistence type="predicted"/>
<dbReference type="InterPro" id="IPR023346">
    <property type="entry name" value="Lysozyme-like_dom_sf"/>
</dbReference>
<feature type="domain" description="CwlT-like lysozyme" evidence="2">
    <location>
        <begin position="61"/>
        <end position="225"/>
    </location>
</feature>
<keyword evidence="1" id="KW-1133">Transmembrane helix</keyword>